<comment type="caution">
    <text evidence="2">The sequence shown here is derived from an EMBL/GenBank/DDBJ whole genome shotgun (WGS) entry which is preliminary data.</text>
</comment>
<dbReference type="Proteomes" id="UP000603904">
    <property type="component" value="Unassembled WGS sequence"/>
</dbReference>
<proteinExistence type="predicted"/>
<evidence type="ECO:0000313" key="2">
    <source>
        <dbReference type="EMBL" id="GIH44150.1"/>
    </source>
</evidence>
<keyword evidence="1" id="KW-0732">Signal</keyword>
<protein>
    <submittedName>
        <fullName evidence="2">Uncharacterized protein</fullName>
    </submittedName>
</protein>
<evidence type="ECO:0000313" key="3">
    <source>
        <dbReference type="Proteomes" id="UP000603904"/>
    </source>
</evidence>
<keyword evidence="3" id="KW-1185">Reference proteome</keyword>
<accession>A0ABQ4GAQ1</accession>
<name>A0ABQ4GAQ1_9ACTN</name>
<dbReference type="RefSeq" id="WP_204061169.1">
    <property type="nucleotide sequence ID" value="NZ_BAAAGP010000044.1"/>
</dbReference>
<reference evidence="2 3" key="1">
    <citation type="submission" date="2021-01" db="EMBL/GenBank/DDBJ databases">
        <title>Whole genome shotgun sequence of Microbispora corallina NBRC 16416.</title>
        <authorList>
            <person name="Komaki H."/>
            <person name="Tamura T."/>
        </authorList>
    </citation>
    <scope>NUCLEOTIDE SEQUENCE [LARGE SCALE GENOMIC DNA]</scope>
    <source>
        <strain evidence="2 3">NBRC 16416</strain>
    </source>
</reference>
<feature type="chain" id="PRO_5046769704" evidence="1">
    <location>
        <begin position="30"/>
        <end position="112"/>
    </location>
</feature>
<gene>
    <name evidence="2" type="ORF">Mco01_71500</name>
</gene>
<dbReference type="EMBL" id="BOOC01000052">
    <property type="protein sequence ID" value="GIH44150.1"/>
    <property type="molecule type" value="Genomic_DNA"/>
</dbReference>
<feature type="signal peptide" evidence="1">
    <location>
        <begin position="1"/>
        <end position="29"/>
    </location>
</feature>
<evidence type="ECO:0000256" key="1">
    <source>
        <dbReference type="SAM" id="SignalP"/>
    </source>
</evidence>
<sequence length="112" mass="11020">MSGSTIRTAVLAATVLAALVAAGVRQSTAAPPREPAADAGRFSACMRSHGLPGFPEVAVSSDGLVNLDIKGERVDALSATYGAAVKACAPLLPTGSRLPGAPEAPSAPALPS</sequence>
<organism evidence="2 3">
    <name type="scientific">Microbispora corallina</name>
    <dbReference type="NCBI Taxonomy" id="83302"/>
    <lineage>
        <taxon>Bacteria</taxon>
        <taxon>Bacillati</taxon>
        <taxon>Actinomycetota</taxon>
        <taxon>Actinomycetes</taxon>
        <taxon>Streptosporangiales</taxon>
        <taxon>Streptosporangiaceae</taxon>
        <taxon>Microbispora</taxon>
    </lineage>
</organism>